<dbReference type="EMBL" id="CP017476">
    <property type="protein sequence ID" value="AOW13344.1"/>
    <property type="molecule type" value="Genomic_DNA"/>
</dbReference>
<dbReference type="Gene3D" id="2.40.10.300">
    <property type="entry name" value="Copper resistance protein K"/>
    <property type="match status" value="1"/>
</dbReference>
<dbReference type="InterPro" id="IPR021604">
    <property type="entry name" value="CopK"/>
</dbReference>
<organism evidence="2 5">
    <name type="scientific">Hydrogenophaga crassostreae</name>
    <dbReference type="NCBI Taxonomy" id="1763535"/>
    <lineage>
        <taxon>Bacteria</taxon>
        <taxon>Pseudomonadati</taxon>
        <taxon>Pseudomonadota</taxon>
        <taxon>Betaproteobacteria</taxon>
        <taxon>Burkholderiales</taxon>
        <taxon>Comamonadaceae</taxon>
        <taxon>Hydrogenophaga</taxon>
    </lineage>
</organism>
<dbReference type="Proteomes" id="UP000185680">
    <property type="component" value="Chromosome"/>
</dbReference>
<dbReference type="KEGG" id="hyl:LPB072_11245"/>
<dbReference type="Proteomes" id="UP000185657">
    <property type="component" value="Unassembled WGS sequence"/>
</dbReference>
<dbReference type="Pfam" id="PF11525">
    <property type="entry name" value="CopK"/>
    <property type="match status" value="1"/>
</dbReference>
<gene>
    <name evidence="2" type="ORF">LPB072_11245</name>
    <name evidence="3" type="ORF">LPB72_09865</name>
</gene>
<dbReference type="EMBL" id="LVWD01000013">
    <property type="protein sequence ID" value="OAD41627.1"/>
    <property type="molecule type" value="Genomic_DNA"/>
</dbReference>
<reference evidence="2 5" key="2">
    <citation type="submission" date="2016-10" db="EMBL/GenBank/DDBJ databases">
        <title>Hydorgenophaga sp. LPB0072 isolated from gastropod.</title>
        <authorList>
            <person name="Kim E."/>
            <person name="Yi H."/>
        </authorList>
    </citation>
    <scope>NUCLEOTIDE SEQUENCE [LARGE SCALE GENOMIC DNA]</scope>
    <source>
        <strain evidence="2 5">LPB0072</strain>
    </source>
</reference>
<dbReference type="OrthoDB" id="5297628at2"/>
<dbReference type="InterPro" id="IPR038644">
    <property type="entry name" value="CopK_sf"/>
</dbReference>
<sequence length="93" mass="9966">MKLKNSLLILAIAAAPVFAMDAQPSNLSKTVPLKGGETLYVFKDGRMAKANQFGRPVFLKQGEILTPIDGQPIAAVGNEIAQLSGLIRRGHHN</sequence>
<evidence type="ECO:0000256" key="1">
    <source>
        <dbReference type="SAM" id="SignalP"/>
    </source>
</evidence>
<dbReference type="RefSeq" id="WP_066089599.1">
    <property type="nucleotide sequence ID" value="NZ_CP017476.1"/>
</dbReference>
<feature type="chain" id="PRO_5044549595" description="Copper resistance protein CopK" evidence="1">
    <location>
        <begin position="20"/>
        <end position="93"/>
    </location>
</feature>
<evidence type="ECO:0000313" key="4">
    <source>
        <dbReference type="Proteomes" id="UP000185657"/>
    </source>
</evidence>
<proteinExistence type="predicted"/>
<feature type="signal peptide" evidence="1">
    <location>
        <begin position="1"/>
        <end position="19"/>
    </location>
</feature>
<evidence type="ECO:0000313" key="3">
    <source>
        <dbReference type="EMBL" id="OAD41627.1"/>
    </source>
</evidence>
<evidence type="ECO:0008006" key="6">
    <source>
        <dbReference type="Google" id="ProtNLM"/>
    </source>
</evidence>
<name>A0A167HRC2_9BURK</name>
<accession>A0A167HRC2</accession>
<dbReference type="GO" id="GO:0046872">
    <property type="term" value="F:metal ion binding"/>
    <property type="evidence" value="ECO:0007669"/>
    <property type="project" value="InterPro"/>
</dbReference>
<protein>
    <recommendedName>
        <fullName evidence="6">Copper resistance protein CopK</fullName>
    </recommendedName>
</protein>
<dbReference type="AlphaFoldDB" id="A0A167HRC2"/>
<reference evidence="3 4" key="1">
    <citation type="submission" date="2016-02" db="EMBL/GenBank/DDBJ databases">
        <title>Draft genome sequence of Hydrogenophaga sp. LPB0072.</title>
        <authorList>
            <person name="Shin S.-K."/>
            <person name="Yi H."/>
        </authorList>
    </citation>
    <scope>NUCLEOTIDE SEQUENCE [LARGE SCALE GENOMIC DNA]</scope>
    <source>
        <strain evidence="3 4">LPB0072</strain>
    </source>
</reference>
<keyword evidence="4" id="KW-1185">Reference proteome</keyword>
<keyword evidence="1" id="KW-0732">Signal</keyword>
<evidence type="ECO:0000313" key="5">
    <source>
        <dbReference type="Proteomes" id="UP000185680"/>
    </source>
</evidence>
<evidence type="ECO:0000313" key="2">
    <source>
        <dbReference type="EMBL" id="AOW13344.1"/>
    </source>
</evidence>